<name>A0ABD0PMC5_CIRMR</name>
<organism evidence="2 3">
    <name type="scientific">Cirrhinus mrigala</name>
    <name type="common">Mrigala</name>
    <dbReference type="NCBI Taxonomy" id="683832"/>
    <lineage>
        <taxon>Eukaryota</taxon>
        <taxon>Metazoa</taxon>
        <taxon>Chordata</taxon>
        <taxon>Craniata</taxon>
        <taxon>Vertebrata</taxon>
        <taxon>Euteleostomi</taxon>
        <taxon>Actinopterygii</taxon>
        <taxon>Neopterygii</taxon>
        <taxon>Teleostei</taxon>
        <taxon>Ostariophysi</taxon>
        <taxon>Cypriniformes</taxon>
        <taxon>Cyprinidae</taxon>
        <taxon>Labeoninae</taxon>
        <taxon>Labeonini</taxon>
        <taxon>Cirrhinus</taxon>
    </lineage>
</organism>
<sequence>MDSLLKTLNEEAQASSVMSAPPPTIAEEQVDGEGVVLAPPAAPPTITAPCSPRPPAAIFKPREQLMLRANSLKKAIRQIIEHTEK</sequence>
<reference evidence="2 3" key="1">
    <citation type="submission" date="2024-05" db="EMBL/GenBank/DDBJ databases">
        <title>Genome sequencing and assembly of Indian major carp, Cirrhinus mrigala (Hamilton, 1822).</title>
        <authorList>
            <person name="Mohindra V."/>
            <person name="Chowdhury L.M."/>
            <person name="Lal K."/>
            <person name="Jena J.K."/>
        </authorList>
    </citation>
    <scope>NUCLEOTIDE SEQUENCE [LARGE SCALE GENOMIC DNA]</scope>
    <source>
        <strain evidence="2">CM1030</strain>
        <tissue evidence="2">Blood</tissue>
    </source>
</reference>
<dbReference type="Proteomes" id="UP001529510">
    <property type="component" value="Unassembled WGS sequence"/>
</dbReference>
<evidence type="ECO:0000313" key="2">
    <source>
        <dbReference type="EMBL" id="KAL0175204.1"/>
    </source>
</evidence>
<accession>A0ABD0PMC5</accession>
<feature type="non-terminal residue" evidence="2">
    <location>
        <position position="85"/>
    </location>
</feature>
<gene>
    <name evidence="2" type="ORF">M9458_031172</name>
</gene>
<feature type="region of interest" description="Disordered" evidence="1">
    <location>
        <begin position="1"/>
        <end position="23"/>
    </location>
</feature>
<protein>
    <submittedName>
        <fullName evidence="2">Uncharacterized protein</fullName>
    </submittedName>
</protein>
<evidence type="ECO:0000256" key="1">
    <source>
        <dbReference type="SAM" id="MobiDB-lite"/>
    </source>
</evidence>
<evidence type="ECO:0000313" key="3">
    <source>
        <dbReference type="Proteomes" id="UP001529510"/>
    </source>
</evidence>
<proteinExistence type="predicted"/>
<keyword evidence="3" id="KW-1185">Reference proteome</keyword>
<comment type="caution">
    <text evidence="2">The sequence shown here is derived from an EMBL/GenBank/DDBJ whole genome shotgun (WGS) entry which is preliminary data.</text>
</comment>
<dbReference type="EMBL" id="JAMKFB020000015">
    <property type="protein sequence ID" value="KAL0175204.1"/>
    <property type="molecule type" value="Genomic_DNA"/>
</dbReference>
<dbReference type="AlphaFoldDB" id="A0ABD0PMC5"/>